<evidence type="ECO:0000313" key="1">
    <source>
        <dbReference type="EMBL" id="GKV40622.1"/>
    </source>
</evidence>
<gene>
    <name evidence="1" type="ORF">SLEP1_g48241</name>
</gene>
<dbReference type="AlphaFoldDB" id="A0AAV5LTZ2"/>
<name>A0AAV5LTZ2_9ROSI</name>
<comment type="caution">
    <text evidence="1">The sequence shown here is derived from an EMBL/GenBank/DDBJ whole genome shotgun (WGS) entry which is preliminary data.</text>
</comment>
<accession>A0AAV5LTZ2</accession>
<dbReference type="EMBL" id="BPVZ01000143">
    <property type="protein sequence ID" value="GKV40622.1"/>
    <property type="molecule type" value="Genomic_DNA"/>
</dbReference>
<protein>
    <submittedName>
        <fullName evidence="1">Uncharacterized protein</fullName>
    </submittedName>
</protein>
<keyword evidence="2" id="KW-1185">Reference proteome</keyword>
<organism evidence="1 2">
    <name type="scientific">Rubroshorea leprosula</name>
    <dbReference type="NCBI Taxonomy" id="152421"/>
    <lineage>
        <taxon>Eukaryota</taxon>
        <taxon>Viridiplantae</taxon>
        <taxon>Streptophyta</taxon>
        <taxon>Embryophyta</taxon>
        <taxon>Tracheophyta</taxon>
        <taxon>Spermatophyta</taxon>
        <taxon>Magnoliopsida</taxon>
        <taxon>eudicotyledons</taxon>
        <taxon>Gunneridae</taxon>
        <taxon>Pentapetalae</taxon>
        <taxon>rosids</taxon>
        <taxon>malvids</taxon>
        <taxon>Malvales</taxon>
        <taxon>Dipterocarpaceae</taxon>
        <taxon>Rubroshorea</taxon>
    </lineage>
</organism>
<sequence length="46" mass="5509">MYKQPWQQSTIEAVLRVSEWGCRANTKLKETIQRRTNKGFIMYTNC</sequence>
<reference evidence="1 2" key="1">
    <citation type="journal article" date="2021" name="Commun. Biol.">
        <title>The genome of Shorea leprosula (Dipterocarpaceae) highlights the ecological relevance of drought in aseasonal tropical rainforests.</title>
        <authorList>
            <person name="Ng K.K.S."/>
            <person name="Kobayashi M.J."/>
            <person name="Fawcett J.A."/>
            <person name="Hatakeyama M."/>
            <person name="Paape T."/>
            <person name="Ng C.H."/>
            <person name="Ang C.C."/>
            <person name="Tnah L.H."/>
            <person name="Lee C.T."/>
            <person name="Nishiyama T."/>
            <person name="Sese J."/>
            <person name="O'Brien M.J."/>
            <person name="Copetti D."/>
            <person name="Mohd Noor M.I."/>
            <person name="Ong R.C."/>
            <person name="Putra M."/>
            <person name="Sireger I.Z."/>
            <person name="Indrioko S."/>
            <person name="Kosugi Y."/>
            <person name="Izuno A."/>
            <person name="Isagi Y."/>
            <person name="Lee S.L."/>
            <person name="Shimizu K.K."/>
        </authorList>
    </citation>
    <scope>NUCLEOTIDE SEQUENCE [LARGE SCALE GENOMIC DNA]</scope>
    <source>
        <strain evidence="1">214</strain>
    </source>
</reference>
<proteinExistence type="predicted"/>
<evidence type="ECO:0000313" key="2">
    <source>
        <dbReference type="Proteomes" id="UP001054252"/>
    </source>
</evidence>
<dbReference type="Proteomes" id="UP001054252">
    <property type="component" value="Unassembled WGS sequence"/>
</dbReference>